<protein>
    <submittedName>
        <fullName evidence="2">Uncharacterized protein</fullName>
    </submittedName>
</protein>
<reference evidence="2" key="1">
    <citation type="submission" date="2019-04" db="EMBL/GenBank/DDBJ databases">
        <title>Draft genome sequences of Streptomyces avermitilis MC3.</title>
        <authorList>
            <person name="Komaki H."/>
            <person name="Tamura T."/>
            <person name="Hosoyama A."/>
        </authorList>
    </citation>
    <scope>NUCLEOTIDE SEQUENCE</scope>
    <source>
        <strain evidence="2">MC3</strain>
    </source>
</reference>
<accession>A0A499VDS6</accession>
<evidence type="ECO:0000256" key="1">
    <source>
        <dbReference type="SAM" id="MobiDB-lite"/>
    </source>
</evidence>
<gene>
    <name evidence="2" type="ORF">SAVMC3_51030</name>
</gene>
<dbReference type="AlphaFoldDB" id="A0A499VDS6"/>
<feature type="region of interest" description="Disordered" evidence="1">
    <location>
        <begin position="47"/>
        <end position="77"/>
    </location>
</feature>
<name>A0A499VDS6_STRAX</name>
<sequence>MPPYAPPQAATARLYVEQLASAAKSEVTAPARNGHRRRGIPAVLRTVGTREGPAVTGGALRGGSGERGDQSTGEVKPAMSPAFSGLLLVFQL</sequence>
<evidence type="ECO:0000313" key="2">
    <source>
        <dbReference type="EMBL" id="BBJ52474.1"/>
    </source>
</evidence>
<proteinExistence type="predicted"/>
<organism evidence="2">
    <name type="scientific">Streptomyces avermitilis</name>
    <dbReference type="NCBI Taxonomy" id="33903"/>
    <lineage>
        <taxon>Bacteria</taxon>
        <taxon>Bacillati</taxon>
        <taxon>Actinomycetota</taxon>
        <taxon>Actinomycetes</taxon>
        <taxon>Kitasatosporales</taxon>
        <taxon>Streptomycetaceae</taxon>
        <taxon>Streptomyces</taxon>
    </lineage>
</organism>
<dbReference type="EMBL" id="AP019621">
    <property type="protein sequence ID" value="BBJ52474.1"/>
    <property type="molecule type" value="Genomic_DNA"/>
</dbReference>